<evidence type="ECO:0000313" key="8">
    <source>
        <dbReference type="Proteomes" id="UP000257123"/>
    </source>
</evidence>
<dbReference type="PANTHER" id="PTHR24220">
    <property type="entry name" value="IMPORT ATP-BINDING PROTEIN"/>
    <property type="match status" value="1"/>
</dbReference>
<dbReference type="InterPro" id="IPR017911">
    <property type="entry name" value="MacB-like_ATP-bd"/>
</dbReference>
<dbReference type="PANTHER" id="PTHR24220:SF86">
    <property type="entry name" value="ABC TRANSPORTER ABCH.1"/>
    <property type="match status" value="1"/>
</dbReference>
<dbReference type="CDD" id="cd03255">
    <property type="entry name" value="ABC_MJ0796_LolCDE_FtsE"/>
    <property type="match status" value="1"/>
</dbReference>
<dbReference type="InterPro" id="IPR027417">
    <property type="entry name" value="P-loop_NTPase"/>
</dbReference>
<feature type="domain" description="ABC transporter" evidence="4">
    <location>
        <begin position="3"/>
        <end position="242"/>
    </location>
</feature>
<gene>
    <name evidence="5" type="ORF">CGL51_03345</name>
    <name evidence="6" type="ORF">CGL52_01830</name>
</gene>
<organism evidence="5 8">
    <name type="scientific">Pyrobaculum aerophilum</name>
    <dbReference type="NCBI Taxonomy" id="13773"/>
    <lineage>
        <taxon>Archaea</taxon>
        <taxon>Thermoproteota</taxon>
        <taxon>Thermoprotei</taxon>
        <taxon>Thermoproteales</taxon>
        <taxon>Thermoproteaceae</taxon>
        <taxon>Pyrobaculum</taxon>
    </lineage>
</organism>
<dbReference type="InterPro" id="IPR015854">
    <property type="entry name" value="ABC_transpr_LolD-like"/>
</dbReference>
<reference evidence="7 8" key="1">
    <citation type="submission" date="2017-07" db="EMBL/GenBank/DDBJ databases">
        <title>Draft genome sequence of aerobic hyperthermophilic archaea, Pyrobaculum aerophilum YKB31 and YKB32.</title>
        <authorList>
            <person name="Mochizuki T."/>
            <person name="Berliner A.J."/>
            <person name="Yoshida-Takashima Y."/>
            <person name="Takaki Y."/>
            <person name="Nunoura T."/>
            <person name="Takai K."/>
        </authorList>
    </citation>
    <scope>NUCLEOTIDE SEQUENCE [LARGE SCALE GENOMIC DNA]</scope>
    <source>
        <strain evidence="5 8">YKB31</strain>
        <strain evidence="6 7">YKB32</strain>
    </source>
</reference>
<dbReference type="AlphaFoldDB" id="A0A371R1A8"/>
<dbReference type="GO" id="GO:0005524">
    <property type="term" value="F:ATP binding"/>
    <property type="evidence" value="ECO:0007669"/>
    <property type="project" value="UniProtKB-KW"/>
</dbReference>
<dbReference type="Gene3D" id="3.40.50.300">
    <property type="entry name" value="P-loop containing nucleotide triphosphate hydrolases"/>
    <property type="match status" value="1"/>
</dbReference>
<dbReference type="Proteomes" id="UP000257123">
    <property type="component" value="Unassembled WGS sequence"/>
</dbReference>
<evidence type="ECO:0000256" key="1">
    <source>
        <dbReference type="ARBA" id="ARBA00022448"/>
    </source>
</evidence>
<proteinExistence type="predicted"/>
<dbReference type="InterPro" id="IPR003593">
    <property type="entry name" value="AAA+_ATPase"/>
</dbReference>
<keyword evidence="1" id="KW-0813">Transport</keyword>
<dbReference type="Proteomes" id="UP000256877">
    <property type="component" value="Unassembled WGS sequence"/>
</dbReference>
<comment type="caution">
    <text evidence="5">The sequence shown here is derived from an EMBL/GenBank/DDBJ whole genome shotgun (WGS) entry which is preliminary data.</text>
</comment>
<dbReference type="InterPro" id="IPR017871">
    <property type="entry name" value="ABC_transporter-like_CS"/>
</dbReference>
<dbReference type="GO" id="GO:0022857">
    <property type="term" value="F:transmembrane transporter activity"/>
    <property type="evidence" value="ECO:0007669"/>
    <property type="project" value="TreeGrafter"/>
</dbReference>
<dbReference type="EMBL" id="NMUE01000007">
    <property type="protein sequence ID" value="RFA97259.1"/>
    <property type="molecule type" value="Genomic_DNA"/>
</dbReference>
<evidence type="ECO:0000313" key="6">
    <source>
        <dbReference type="EMBL" id="RFB00111.1"/>
    </source>
</evidence>
<dbReference type="GO" id="GO:0098796">
    <property type="term" value="C:membrane protein complex"/>
    <property type="evidence" value="ECO:0007669"/>
    <property type="project" value="UniProtKB-ARBA"/>
</dbReference>
<keyword evidence="3 5" id="KW-0067">ATP-binding</keyword>
<evidence type="ECO:0000313" key="7">
    <source>
        <dbReference type="Proteomes" id="UP000256877"/>
    </source>
</evidence>
<protein>
    <submittedName>
        <fullName evidence="5">ABC transporter ATP-binding protein</fullName>
    </submittedName>
</protein>
<name>A0A371R1A8_9CREN</name>
<evidence type="ECO:0000259" key="4">
    <source>
        <dbReference type="PROSITE" id="PS50893"/>
    </source>
</evidence>
<dbReference type="SUPFAM" id="SSF52540">
    <property type="entry name" value="P-loop containing nucleoside triphosphate hydrolases"/>
    <property type="match status" value="1"/>
</dbReference>
<dbReference type="EMBL" id="NMUF01000003">
    <property type="protein sequence ID" value="RFB00111.1"/>
    <property type="molecule type" value="Genomic_DNA"/>
</dbReference>
<dbReference type="FunFam" id="3.40.50.300:FF:000032">
    <property type="entry name" value="Export ABC transporter ATP-binding protein"/>
    <property type="match status" value="1"/>
</dbReference>
<accession>A0A371R1A8</accession>
<dbReference type="SMART" id="SM00382">
    <property type="entry name" value="AAA"/>
    <property type="match status" value="1"/>
</dbReference>
<dbReference type="GO" id="GO:0005886">
    <property type="term" value="C:plasma membrane"/>
    <property type="evidence" value="ECO:0007669"/>
    <property type="project" value="TreeGrafter"/>
</dbReference>
<dbReference type="InterPro" id="IPR003439">
    <property type="entry name" value="ABC_transporter-like_ATP-bd"/>
</dbReference>
<dbReference type="PROSITE" id="PS00211">
    <property type="entry name" value="ABC_TRANSPORTER_1"/>
    <property type="match status" value="1"/>
</dbReference>
<dbReference type="PROSITE" id="PS50893">
    <property type="entry name" value="ABC_TRANSPORTER_2"/>
    <property type="match status" value="1"/>
</dbReference>
<sequence length="254" mass="27826">MAVELRRVTKIYGNGAVKIVALDDVTLSVEAGEVIVLMGPSGSGKTTMLNIIATLDRPTSGEVYIMGTDVGKLPEGRLERFRLRNIGYLFQSFNLVPYLTAEQNVALPLMALGVKKELALLRARALLEYVGLEKAATLYPHQMSGGMQQRVAIARALATNPPILILDEPTSNIDLENAAAVLGLIAVTNKLMKTTVFVATHDPDVARIATRVIYMRGGRVYEAIEPPRRELKIDIDRALSAYEKLKRIDELLGL</sequence>
<dbReference type="GO" id="GO:0016887">
    <property type="term" value="F:ATP hydrolysis activity"/>
    <property type="evidence" value="ECO:0007669"/>
    <property type="project" value="InterPro"/>
</dbReference>
<evidence type="ECO:0000256" key="2">
    <source>
        <dbReference type="ARBA" id="ARBA00022741"/>
    </source>
</evidence>
<evidence type="ECO:0000313" key="5">
    <source>
        <dbReference type="EMBL" id="RFA97259.1"/>
    </source>
</evidence>
<dbReference type="RefSeq" id="WP_116420682.1">
    <property type="nucleotide sequence ID" value="NZ_NMUE01000007.1"/>
</dbReference>
<keyword evidence="2" id="KW-0547">Nucleotide-binding</keyword>
<evidence type="ECO:0000256" key="3">
    <source>
        <dbReference type="ARBA" id="ARBA00022840"/>
    </source>
</evidence>
<dbReference type="Pfam" id="PF00005">
    <property type="entry name" value="ABC_tran"/>
    <property type="match status" value="1"/>
</dbReference>
<dbReference type="OrthoDB" id="44250at2157"/>